<organism evidence="3 4">
    <name type="scientific">Coniochaeta hoffmannii</name>
    <dbReference type="NCBI Taxonomy" id="91930"/>
    <lineage>
        <taxon>Eukaryota</taxon>
        <taxon>Fungi</taxon>
        <taxon>Dikarya</taxon>
        <taxon>Ascomycota</taxon>
        <taxon>Pezizomycotina</taxon>
        <taxon>Sordariomycetes</taxon>
        <taxon>Sordariomycetidae</taxon>
        <taxon>Coniochaetales</taxon>
        <taxon>Coniochaetaceae</taxon>
        <taxon>Coniochaeta</taxon>
    </lineage>
</organism>
<proteinExistence type="predicted"/>
<dbReference type="Proteomes" id="UP001174691">
    <property type="component" value="Unassembled WGS sequence"/>
</dbReference>
<evidence type="ECO:0000313" key="3">
    <source>
        <dbReference type="EMBL" id="KAJ9129534.1"/>
    </source>
</evidence>
<dbReference type="Gene3D" id="1.10.1040.10">
    <property type="entry name" value="N-(1-d-carboxylethyl)-l-norvaline Dehydrogenase, domain 2"/>
    <property type="match status" value="1"/>
</dbReference>
<reference evidence="3" key="1">
    <citation type="submission" date="2022-07" db="EMBL/GenBank/DDBJ databases">
        <title>Fungi with potential for degradation of polypropylene.</title>
        <authorList>
            <person name="Gostincar C."/>
        </authorList>
    </citation>
    <scope>NUCLEOTIDE SEQUENCE</scope>
    <source>
        <strain evidence="3">EXF-13287</strain>
    </source>
</reference>
<dbReference type="InterPro" id="IPR028939">
    <property type="entry name" value="P5C_Rdtase_cat_N"/>
</dbReference>
<dbReference type="Gene3D" id="3.40.50.720">
    <property type="entry name" value="NAD(P)-binding Rossmann-like Domain"/>
    <property type="match status" value="1"/>
</dbReference>
<comment type="caution">
    <text evidence="3">The sequence shown here is derived from an EMBL/GenBank/DDBJ whole genome shotgun (WGS) entry which is preliminary data.</text>
</comment>
<sequence length="267" mass="27691">MGNDFTDPRRPVAILSIGDMGAGIARLLIAKGIRVVTDLTGRGPDTISRAQSAGVESLPLAEIVTSASAILSIVPPTSARPTAESVLSALAAHPRPQSLEPLTYVDLNAISPSAARGLAVLFTTDSSVRFVDGAIIGGPPSPSGDGWSLPEIPLSGPHTLPEFLSTILGGGGGGSAVDQQHISPEIGAASGLKMCFASLTKGYTAIAVQAFSTAHRMGVLGRLRESIERTTPGVGARLERSVTGMPPKAYRWVREMEEIGETFRDEG</sequence>
<name>A0AA38R1V8_9PEZI</name>
<feature type="domain" description="Phosphogluconate dehydrogenase NAD-binding putative C-terminal" evidence="2">
    <location>
        <begin position="214"/>
        <end position="267"/>
    </location>
</feature>
<dbReference type="AlphaFoldDB" id="A0AA38R1V8"/>
<keyword evidence="4" id="KW-1185">Reference proteome</keyword>
<dbReference type="InterPro" id="IPR008927">
    <property type="entry name" value="6-PGluconate_DH-like_C_sf"/>
</dbReference>
<accession>A0AA38R1V8</accession>
<evidence type="ECO:0000259" key="1">
    <source>
        <dbReference type="Pfam" id="PF03807"/>
    </source>
</evidence>
<dbReference type="SUPFAM" id="SSF48179">
    <property type="entry name" value="6-phosphogluconate dehydrogenase C-terminal domain-like"/>
    <property type="match status" value="1"/>
</dbReference>
<protein>
    <submittedName>
        <fullName evidence="3">6-phosphogluconate dehydrogenase</fullName>
    </submittedName>
</protein>
<feature type="domain" description="Pyrroline-5-carboxylate reductase catalytic N-terminal" evidence="1">
    <location>
        <begin position="12"/>
        <end position="88"/>
    </location>
</feature>
<dbReference type="InterPro" id="IPR036291">
    <property type="entry name" value="NAD(P)-bd_dom_sf"/>
</dbReference>
<dbReference type="Pfam" id="PF09130">
    <property type="entry name" value="DUF1932"/>
    <property type="match status" value="1"/>
</dbReference>
<feature type="non-terminal residue" evidence="3">
    <location>
        <position position="267"/>
    </location>
</feature>
<dbReference type="SUPFAM" id="SSF51735">
    <property type="entry name" value="NAD(P)-binding Rossmann-fold domains"/>
    <property type="match status" value="1"/>
</dbReference>
<evidence type="ECO:0000259" key="2">
    <source>
        <dbReference type="Pfam" id="PF09130"/>
    </source>
</evidence>
<dbReference type="Pfam" id="PF03807">
    <property type="entry name" value="F420_oxidored"/>
    <property type="match status" value="1"/>
</dbReference>
<gene>
    <name evidence="3" type="ORF">NKR19_g10326</name>
</gene>
<dbReference type="InterPro" id="IPR013328">
    <property type="entry name" value="6PGD_dom2"/>
</dbReference>
<dbReference type="EMBL" id="JANBVN010000328">
    <property type="protein sequence ID" value="KAJ9129534.1"/>
    <property type="molecule type" value="Genomic_DNA"/>
</dbReference>
<evidence type="ECO:0000313" key="4">
    <source>
        <dbReference type="Proteomes" id="UP001174691"/>
    </source>
</evidence>
<dbReference type="InterPro" id="IPR015814">
    <property type="entry name" value="Pgluconate_DH_NAD-bd_C"/>
</dbReference>